<protein>
    <submittedName>
        <fullName evidence="1">Uncharacterized protein</fullName>
    </submittedName>
</protein>
<organism evidence="1 2">
    <name type="scientific">Rangifer tarandus platyrhynchus</name>
    <name type="common">Svalbard reindeer</name>
    <dbReference type="NCBI Taxonomy" id="3082113"/>
    <lineage>
        <taxon>Eukaryota</taxon>
        <taxon>Metazoa</taxon>
        <taxon>Chordata</taxon>
        <taxon>Craniata</taxon>
        <taxon>Vertebrata</taxon>
        <taxon>Euteleostomi</taxon>
        <taxon>Mammalia</taxon>
        <taxon>Eutheria</taxon>
        <taxon>Laurasiatheria</taxon>
        <taxon>Artiodactyla</taxon>
        <taxon>Ruminantia</taxon>
        <taxon>Pecora</taxon>
        <taxon>Cervidae</taxon>
        <taxon>Odocoileinae</taxon>
        <taxon>Rangifer</taxon>
    </lineage>
</organism>
<dbReference type="EMBL" id="OX596098">
    <property type="protein sequence ID" value="CAM9623002.1"/>
    <property type="molecule type" value="Genomic_DNA"/>
</dbReference>
<gene>
    <name evidence="1" type="ORF">MRATA1EN22A_LOCUS5116</name>
</gene>
<evidence type="ECO:0000313" key="2">
    <source>
        <dbReference type="Proteomes" id="UP001162501"/>
    </source>
</evidence>
<proteinExistence type="predicted"/>
<name>A0AC59YE65_RANTA</name>
<accession>A0AC59YE65</accession>
<evidence type="ECO:0000313" key="1">
    <source>
        <dbReference type="EMBL" id="CAM9623002.1"/>
    </source>
</evidence>
<dbReference type="Proteomes" id="UP001162501">
    <property type="component" value="Chromosome 14"/>
</dbReference>
<sequence length="100" mass="11171">MYMANHGPQLWIQFLFSMSLDPFQQQPPTGFQKRPRPNCVAYPQPGFLPLWDILSEGRANNLDSLSSKSSVTGLGHTLPRPLLGLIQEGSTVCVRETRDS</sequence>
<reference evidence="1" key="1">
    <citation type="submission" date="2023-05" db="EMBL/GenBank/DDBJ databases">
        <authorList>
            <consortium name="ELIXIR-Norway"/>
        </authorList>
    </citation>
    <scope>NUCLEOTIDE SEQUENCE</scope>
</reference>
<reference evidence="1" key="2">
    <citation type="submission" date="2025-03" db="EMBL/GenBank/DDBJ databases">
        <authorList>
            <consortium name="ELIXIR-Norway"/>
            <consortium name="Elixir Norway"/>
        </authorList>
    </citation>
    <scope>NUCLEOTIDE SEQUENCE</scope>
</reference>